<proteinExistence type="predicted"/>
<dbReference type="SUPFAM" id="SSF53474">
    <property type="entry name" value="alpha/beta-Hydrolases"/>
    <property type="match status" value="1"/>
</dbReference>
<dbReference type="AlphaFoldDB" id="A0A9P8A841"/>
<organism evidence="4 5">
    <name type="scientific">Mortierella alpina</name>
    <name type="common">Oleaginous fungus</name>
    <name type="synonym">Mortierella renispora</name>
    <dbReference type="NCBI Taxonomy" id="64518"/>
    <lineage>
        <taxon>Eukaryota</taxon>
        <taxon>Fungi</taxon>
        <taxon>Fungi incertae sedis</taxon>
        <taxon>Mucoromycota</taxon>
        <taxon>Mortierellomycotina</taxon>
        <taxon>Mortierellomycetes</taxon>
        <taxon>Mortierellales</taxon>
        <taxon>Mortierellaceae</taxon>
        <taxon>Mortierella</taxon>
    </lineage>
</organism>
<dbReference type="InterPro" id="IPR050300">
    <property type="entry name" value="GDXG_lipolytic_enzyme"/>
</dbReference>
<dbReference type="CDD" id="cd10540">
    <property type="entry name" value="SET_SpSet7-like"/>
    <property type="match status" value="1"/>
</dbReference>
<keyword evidence="2" id="KW-0472">Membrane</keyword>
<reference evidence="4" key="1">
    <citation type="submission" date="2021-07" db="EMBL/GenBank/DDBJ databases">
        <title>Draft genome of Mortierella alpina, strain LL118, isolated from an aspen leaf litter sample.</title>
        <authorList>
            <person name="Yang S."/>
            <person name="Vinatzer B.A."/>
        </authorList>
    </citation>
    <scope>NUCLEOTIDE SEQUENCE</scope>
    <source>
        <strain evidence="4">LL118</strain>
    </source>
</reference>
<dbReference type="Pfam" id="PF20434">
    <property type="entry name" value="BD-FAE"/>
    <property type="match status" value="1"/>
</dbReference>
<dbReference type="Pfam" id="PF00856">
    <property type="entry name" value="SET"/>
    <property type="match status" value="1"/>
</dbReference>
<keyword evidence="1" id="KW-0378">Hydrolase</keyword>
<evidence type="ECO:0000256" key="1">
    <source>
        <dbReference type="ARBA" id="ARBA00022801"/>
    </source>
</evidence>
<dbReference type="Gene3D" id="3.40.50.1820">
    <property type="entry name" value="alpha/beta hydrolase"/>
    <property type="match status" value="1"/>
</dbReference>
<gene>
    <name evidence="4" type="ORF">KVV02_001153</name>
</gene>
<feature type="transmembrane region" description="Helical" evidence="2">
    <location>
        <begin position="259"/>
        <end position="279"/>
    </location>
</feature>
<dbReference type="SMART" id="SM00317">
    <property type="entry name" value="SET"/>
    <property type="match status" value="1"/>
</dbReference>
<dbReference type="EMBL" id="JAIFTL010000035">
    <property type="protein sequence ID" value="KAG9325669.1"/>
    <property type="molecule type" value="Genomic_DNA"/>
</dbReference>
<dbReference type="PANTHER" id="PTHR48081:SF33">
    <property type="entry name" value="KYNURENINE FORMAMIDASE"/>
    <property type="match status" value="1"/>
</dbReference>
<dbReference type="GO" id="GO:0004061">
    <property type="term" value="F:arylformamidase activity"/>
    <property type="evidence" value="ECO:0007669"/>
    <property type="project" value="TreeGrafter"/>
</dbReference>
<dbReference type="InterPro" id="IPR049492">
    <property type="entry name" value="BD-FAE-like_dom"/>
</dbReference>
<dbReference type="SUPFAM" id="SSF82199">
    <property type="entry name" value="SET domain"/>
    <property type="match status" value="1"/>
</dbReference>
<feature type="domain" description="SET" evidence="3">
    <location>
        <begin position="2"/>
        <end position="117"/>
    </location>
</feature>
<dbReference type="PROSITE" id="PS50280">
    <property type="entry name" value="SET"/>
    <property type="match status" value="1"/>
</dbReference>
<dbReference type="InterPro" id="IPR001214">
    <property type="entry name" value="SET_dom"/>
</dbReference>
<dbReference type="InterPro" id="IPR029058">
    <property type="entry name" value="AB_hydrolase_fold"/>
</dbReference>
<accession>A0A9P8A841</accession>
<evidence type="ECO:0000313" key="4">
    <source>
        <dbReference type="EMBL" id="KAG9325669.1"/>
    </source>
</evidence>
<dbReference type="InterPro" id="IPR046341">
    <property type="entry name" value="SET_dom_sf"/>
</dbReference>
<evidence type="ECO:0000259" key="3">
    <source>
        <dbReference type="PROSITE" id="PS50280"/>
    </source>
</evidence>
<keyword evidence="2" id="KW-1133">Transmembrane helix</keyword>
<name>A0A9P8A841_MORAP</name>
<evidence type="ECO:0000313" key="5">
    <source>
        <dbReference type="Proteomes" id="UP000717515"/>
    </source>
</evidence>
<dbReference type="Proteomes" id="UP000717515">
    <property type="component" value="Unassembled WGS sequence"/>
</dbReference>
<evidence type="ECO:0000256" key="2">
    <source>
        <dbReference type="SAM" id="Phobius"/>
    </source>
</evidence>
<feature type="transmembrane region" description="Helical" evidence="2">
    <location>
        <begin position="216"/>
        <end position="238"/>
    </location>
</feature>
<dbReference type="Gene3D" id="2.170.270.10">
    <property type="entry name" value="SET domain"/>
    <property type="match status" value="1"/>
</dbReference>
<comment type="caution">
    <text evidence="4">The sequence shown here is derived from an EMBL/GenBank/DDBJ whole genome shotgun (WGS) entry which is preliminary data.</text>
</comment>
<dbReference type="PANTHER" id="PTHR48081">
    <property type="entry name" value="AB HYDROLASE SUPERFAMILY PROTEIN C4A8.06C"/>
    <property type="match status" value="1"/>
</dbReference>
<sequence length="643" mass="71840">MESISLFNQSTLRIQDCGPKGRGVVTTTMIPARTTIDISPILLFPSEEYTLHGQYTQLDHYTYRWQGGMALALGLGSMFNHSNKHNVGFQRDFVNKMIRYSALRDIQAGEELCISYGPNLWFPDMEEDEHELAEGNDADGAGIWSGTDGEDETGDALLTRLQFSDVEDEDTVHEKPYSEPGRKLMAPTAESIAKLGILASALFTPISIFLPGTFPLVLLEIGAMMYLLTWCVYFQMAARPLTFSALPWNPQRILKLNQIMFFSTIPTNISLIPVGLFLAKYRLWTMRKSPGLMYVSSYDMATDLRYNVLRPSKRLDIHVPERSNSRHSSNHKAASLSSPSGLHPVVIFVYGGSWSSGSKRTYTLVGARLREMGYLVVIPDYTTFPFGKSREMEQDVRMAIHWTRRNCLDYGGDPDNIFLMGHSAGAHICSLTIMKECVHQMLRSRQNEPQHALDVAAWPGLAALAEETVKDASVYGTVLPRLQGLILLSGVYDIVAHLEHERIRGVEEISAMSRVMGGSLQSFHMNSPTRILEDLIRMSASATAEKRHAIFQCVESSLPAKMLVIHGDNDRTVPAASSIRLVSMLRALQLGPDQVRLRIFPEMAHQAPVVAIMPSYQKASPHAQPLIDEYRHFIEGDPHKAAV</sequence>
<protein>
    <recommendedName>
        <fullName evidence="3">SET domain-containing protein</fullName>
    </recommendedName>
</protein>
<keyword evidence="2" id="KW-0812">Transmembrane</keyword>